<evidence type="ECO:0000313" key="2">
    <source>
        <dbReference type="Proteomes" id="UP000587070"/>
    </source>
</evidence>
<keyword evidence="2" id="KW-1185">Reference proteome</keyword>
<reference evidence="1 2" key="1">
    <citation type="submission" date="2020-08" db="EMBL/GenBank/DDBJ databases">
        <title>Genome sequencing of Purple Non-Sulfur Bacteria from various extreme environments.</title>
        <authorList>
            <person name="Mayer M."/>
        </authorList>
    </citation>
    <scope>NUCLEOTIDE SEQUENCE [LARGE SCALE GENOMIC DNA]</scope>
    <source>
        <strain evidence="1 2">2761</strain>
    </source>
</reference>
<dbReference type="EMBL" id="JACIGE010000002">
    <property type="protein sequence ID" value="MBB4246535.1"/>
    <property type="molecule type" value="Genomic_DNA"/>
</dbReference>
<dbReference type="AlphaFoldDB" id="A0A840G3R3"/>
<dbReference type="Proteomes" id="UP000587070">
    <property type="component" value="Unassembled WGS sequence"/>
</dbReference>
<evidence type="ECO:0000313" key="1">
    <source>
        <dbReference type="EMBL" id="MBB4246535.1"/>
    </source>
</evidence>
<evidence type="ECO:0008006" key="3">
    <source>
        <dbReference type="Google" id="ProtNLM"/>
    </source>
</evidence>
<sequence length="132" mass="14246">MITETIIWHPTAEQLPDSDTTVLITGNVEAGNVWLGYLDGEQWRNADGWPIDPPTAWATMPAGLEAAQEPLTGVRCEVVKNCKSCRHSFGRLSCALAGRDFDSLTRATTPPDWCPLPVYTAAFATAEKGGAV</sequence>
<comment type="caution">
    <text evidence="1">The sequence shown here is derived from an EMBL/GenBank/DDBJ whole genome shotgun (WGS) entry which is preliminary data.</text>
</comment>
<gene>
    <name evidence="1" type="ORF">GGD90_000892</name>
</gene>
<protein>
    <recommendedName>
        <fullName evidence="3">DUF551 domain-containing protein</fullName>
    </recommendedName>
</protein>
<organism evidence="1 2">
    <name type="scientific">Rhodocyclus tenuis</name>
    <name type="common">Rhodospirillum tenue</name>
    <dbReference type="NCBI Taxonomy" id="1066"/>
    <lineage>
        <taxon>Bacteria</taxon>
        <taxon>Pseudomonadati</taxon>
        <taxon>Pseudomonadota</taxon>
        <taxon>Betaproteobacteria</taxon>
        <taxon>Rhodocyclales</taxon>
        <taxon>Rhodocyclaceae</taxon>
        <taxon>Rhodocyclus</taxon>
    </lineage>
</organism>
<accession>A0A840G3R3</accession>
<proteinExistence type="predicted"/>
<name>A0A840G3R3_RHOTE</name>
<dbReference type="OrthoDB" id="7349818at2"/>
<dbReference type="RefSeq" id="WP_153114598.1">
    <property type="nucleotide sequence ID" value="NZ_JACIGE010000002.1"/>
</dbReference>